<dbReference type="InterPro" id="IPR000847">
    <property type="entry name" value="LysR_HTH_N"/>
</dbReference>
<gene>
    <name evidence="3" type="ORF">JKL49_20160</name>
</gene>
<dbReference type="InterPro" id="IPR036390">
    <property type="entry name" value="WH_DNA-bd_sf"/>
</dbReference>
<dbReference type="Pfam" id="PF00126">
    <property type="entry name" value="HTH_1"/>
    <property type="match status" value="1"/>
</dbReference>
<dbReference type="SUPFAM" id="SSF46785">
    <property type="entry name" value="Winged helix' DNA-binding domain"/>
    <property type="match status" value="1"/>
</dbReference>
<evidence type="ECO:0000313" key="3">
    <source>
        <dbReference type="EMBL" id="QQZ49345.1"/>
    </source>
</evidence>
<protein>
    <submittedName>
        <fullName evidence="3">LysR family transcriptional regulator</fullName>
    </submittedName>
</protein>
<evidence type="ECO:0000259" key="2">
    <source>
        <dbReference type="PROSITE" id="PS50931"/>
    </source>
</evidence>
<sequence>MPTEERHPGRQGVGVTHSAVSQHIHRLEEGLDTTLFVRRVPDMVPTPTALAGGGL</sequence>
<feature type="region of interest" description="Disordered" evidence="1">
    <location>
        <begin position="1"/>
        <end position="21"/>
    </location>
</feature>
<accession>A0A974P2U0</accession>
<dbReference type="EMBL" id="CP068570">
    <property type="protein sequence ID" value="QQZ49345.1"/>
    <property type="molecule type" value="Genomic_DNA"/>
</dbReference>
<evidence type="ECO:0000256" key="1">
    <source>
        <dbReference type="SAM" id="MobiDB-lite"/>
    </source>
</evidence>
<reference evidence="3" key="1">
    <citation type="submission" date="2021-01" db="EMBL/GenBank/DDBJ databases">
        <title>Genome sequence of Phenylobacterium sp. 20VBR1 isolated from a valley glaceir, Ny-Alesund, Svalbard.</title>
        <authorList>
            <person name="Thomas F.A."/>
            <person name="Krishnan K.P."/>
            <person name="Sinha R.K."/>
        </authorList>
    </citation>
    <scope>NUCLEOTIDE SEQUENCE</scope>
    <source>
        <strain evidence="3">20VBR1</strain>
    </source>
</reference>
<dbReference type="PROSITE" id="PS50931">
    <property type="entry name" value="HTH_LYSR"/>
    <property type="match status" value="1"/>
</dbReference>
<dbReference type="GO" id="GO:0003700">
    <property type="term" value="F:DNA-binding transcription factor activity"/>
    <property type="evidence" value="ECO:0007669"/>
    <property type="project" value="InterPro"/>
</dbReference>
<name>A0A974P2U0_9CAUL</name>
<dbReference type="AlphaFoldDB" id="A0A974P2U0"/>
<feature type="domain" description="HTH lysR-type" evidence="2">
    <location>
        <begin position="14"/>
        <end position="46"/>
    </location>
</feature>
<dbReference type="InterPro" id="IPR036388">
    <property type="entry name" value="WH-like_DNA-bd_sf"/>
</dbReference>
<proteinExistence type="predicted"/>
<dbReference type="Gene3D" id="1.10.10.10">
    <property type="entry name" value="Winged helix-like DNA-binding domain superfamily/Winged helix DNA-binding domain"/>
    <property type="match status" value="1"/>
</dbReference>
<organism evidence="3">
    <name type="scientific">Phenylobacterium glaciei</name>
    <dbReference type="NCBI Taxonomy" id="2803784"/>
    <lineage>
        <taxon>Bacteria</taxon>
        <taxon>Pseudomonadati</taxon>
        <taxon>Pseudomonadota</taxon>
        <taxon>Alphaproteobacteria</taxon>
        <taxon>Caulobacterales</taxon>
        <taxon>Caulobacteraceae</taxon>
        <taxon>Phenylobacterium</taxon>
    </lineage>
</organism>